<dbReference type="AlphaFoldDB" id="A0A1I8FEJ2"/>
<sequence length="116" mass="12737">LSAILSQKLSHETLLQLRQRLLRAPATTRASLPGSADGGFNSNRQREQPRRNLAGSIWKLQKNAESIELRMILSHSQKRPSAVLQKHVDTLAASRASAPTRGPGTASAQHRLRAED</sequence>
<accession>A0A1I8FEJ2</accession>
<reference evidence="3" key="1">
    <citation type="submission" date="2016-11" db="UniProtKB">
        <authorList>
            <consortium name="WormBaseParasite"/>
        </authorList>
    </citation>
    <scope>IDENTIFICATION</scope>
</reference>
<evidence type="ECO:0000256" key="1">
    <source>
        <dbReference type="SAM" id="MobiDB-lite"/>
    </source>
</evidence>
<proteinExistence type="predicted"/>
<protein>
    <submittedName>
        <fullName evidence="3">Kinesin motor domain-containing protein</fullName>
    </submittedName>
</protein>
<dbReference type="Proteomes" id="UP000095280">
    <property type="component" value="Unplaced"/>
</dbReference>
<evidence type="ECO:0000313" key="3">
    <source>
        <dbReference type="WBParaSite" id="maker-unitig_31737-snap-gene-0.3-mRNA-1"/>
    </source>
</evidence>
<feature type="region of interest" description="Disordered" evidence="1">
    <location>
        <begin position="90"/>
        <end position="116"/>
    </location>
</feature>
<feature type="region of interest" description="Disordered" evidence="1">
    <location>
        <begin position="26"/>
        <end position="54"/>
    </location>
</feature>
<dbReference type="WBParaSite" id="maker-unitig_31737-snap-gene-0.3-mRNA-1">
    <property type="protein sequence ID" value="maker-unitig_31737-snap-gene-0.3-mRNA-1"/>
    <property type="gene ID" value="maker-unitig_31737-snap-gene-0.3"/>
</dbReference>
<name>A0A1I8FEJ2_9PLAT</name>
<evidence type="ECO:0000313" key="2">
    <source>
        <dbReference type="Proteomes" id="UP000095280"/>
    </source>
</evidence>
<organism evidence="2 3">
    <name type="scientific">Macrostomum lignano</name>
    <dbReference type="NCBI Taxonomy" id="282301"/>
    <lineage>
        <taxon>Eukaryota</taxon>
        <taxon>Metazoa</taxon>
        <taxon>Spiralia</taxon>
        <taxon>Lophotrochozoa</taxon>
        <taxon>Platyhelminthes</taxon>
        <taxon>Rhabditophora</taxon>
        <taxon>Macrostomorpha</taxon>
        <taxon>Macrostomida</taxon>
        <taxon>Macrostomidae</taxon>
        <taxon>Macrostomum</taxon>
    </lineage>
</organism>
<keyword evidence="2" id="KW-1185">Reference proteome</keyword>